<dbReference type="SUPFAM" id="SSF63411">
    <property type="entry name" value="LuxS/MPP-like metallohydrolase"/>
    <property type="match status" value="2"/>
</dbReference>
<reference evidence="4" key="1">
    <citation type="submission" date="2015-09" db="EMBL/GenBank/DDBJ databases">
        <authorList>
            <person name="Rodrigo-Torres L."/>
            <person name="Arahal D.R."/>
        </authorList>
    </citation>
    <scope>NUCLEOTIDE SEQUENCE [LARGE SCALE GENOMIC DNA]</scope>
    <source>
        <strain evidence="4">CECT 5091</strain>
    </source>
</reference>
<dbReference type="Gene3D" id="3.30.830.10">
    <property type="entry name" value="Metalloenzyme, LuxS/M16 peptidase-like"/>
    <property type="match status" value="2"/>
</dbReference>
<dbReference type="STRING" id="1715692.RUE5091_02905"/>
<organism evidence="3 4">
    <name type="scientific">Ruegeria denitrificans</name>
    <dbReference type="NCBI Taxonomy" id="1715692"/>
    <lineage>
        <taxon>Bacteria</taxon>
        <taxon>Pseudomonadati</taxon>
        <taxon>Pseudomonadota</taxon>
        <taxon>Alphaproteobacteria</taxon>
        <taxon>Rhodobacterales</taxon>
        <taxon>Roseobacteraceae</taxon>
        <taxon>Ruegeria</taxon>
    </lineage>
</organism>
<dbReference type="GO" id="GO:0046872">
    <property type="term" value="F:metal ion binding"/>
    <property type="evidence" value="ECO:0007669"/>
    <property type="project" value="InterPro"/>
</dbReference>
<evidence type="ECO:0000259" key="2">
    <source>
        <dbReference type="Pfam" id="PF05193"/>
    </source>
</evidence>
<dbReference type="Pfam" id="PF05193">
    <property type="entry name" value="Peptidase_M16_C"/>
    <property type="match status" value="1"/>
</dbReference>
<evidence type="ECO:0000313" key="4">
    <source>
        <dbReference type="Proteomes" id="UP000051260"/>
    </source>
</evidence>
<keyword evidence="4" id="KW-1185">Reference proteome</keyword>
<evidence type="ECO:0000259" key="1">
    <source>
        <dbReference type="Pfam" id="PF00675"/>
    </source>
</evidence>
<dbReference type="AlphaFoldDB" id="A0A0P1IDI0"/>
<sequence length="436" mass="47220">MKRIFATLIAVVIALPAWAEIEIEEVTSPGGITAWLVEDHSIPFTALELRFRGGTSLDEPGKRGAIYLMSGLIEEGAGDMDARTYARELESLAASFRYNASDDSVSISAQFLTENRDEVIDLLRTTIHEPRFDEDAVERVKAQILSGLRSDQTDPNDIAGRNFAQMAYGDHPYGSEGKGTIESVSALTRDDVVTAYDNVFAKDRLYVGAVGDISPEELGALLDKLLAGLPEVGKPIPDRADVDIAGGVSVVEFDTPQSVALFGHAGIDRDDPDFFAAFVLNHILGGGGFESRLMQEVREKRGLTYGVATYLVPKDLASVYLGSVSSANDRIAEAVEVIRDEWARAASEGVTQKELDDAKTYLTGAYPLRFDGNGPIAGIMVGMQMENLPIDYIATRNDKVNAVTLEDVNRVASELLDPEGLHFTVVGKPEGLETTN</sequence>
<proteinExistence type="predicted"/>
<accession>A0A0P1IDI0</accession>
<protein>
    <submittedName>
        <fullName evidence="3">Peptidase M16 inactive domain protein</fullName>
    </submittedName>
</protein>
<evidence type="ECO:0000313" key="3">
    <source>
        <dbReference type="EMBL" id="CUK07202.1"/>
    </source>
</evidence>
<dbReference type="InterPro" id="IPR011765">
    <property type="entry name" value="Pept_M16_N"/>
</dbReference>
<dbReference type="InterPro" id="IPR050361">
    <property type="entry name" value="MPP/UQCRC_Complex"/>
</dbReference>
<dbReference type="InterPro" id="IPR011249">
    <property type="entry name" value="Metalloenz_LuxS/M16"/>
</dbReference>
<dbReference type="PANTHER" id="PTHR11851">
    <property type="entry name" value="METALLOPROTEASE"/>
    <property type="match status" value="1"/>
</dbReference>
<dbReference type="EMBL" id="CYUD01000009">
    <property type="protein sequence ID" value="CUK07202.1"/>
    <property type="molecule type" value="Genomic_DNA"/>
</dbReference>
<dbReference type="Proteomes" id="UP000051260">
    <property type="component" value="Unassembled WGS sequence"/>
</dbReference>
<feature type="domain" description="Peptidase M16 N-terminal" evidence="1">
    <location>
        <begin position="38"/>
        <end position="175"/>
    </location>
</feature>
<dbReference type="InterPro" id="IPR007863">
    <property type="entry name" value="Peptidase_M16_C"/>
</dbReference>
<feature type="domain" description="Peptidase M16 C-terminal" evidence="2">
    <location>
        <begin position="187"/>
        <end position="361"/>
    </location>
</feature>
<gene>
    <name evidence="3" type="ORF">RUE5091_02905</name>
</gene>
<dbReference type="OrthoDB" id="9811314at2"/>
<dbReference type="Pfam" id="PF00675">
    <property type="entry name" value="Peptidase_M16"/>
    <property type="match status" value="1"/>
</dbReference>
<dbReference type="PANTHER" id="PTHR11851:SF224">
    <property type="entry name" value="PROCESSING PROTEASE"/>
    <property type="match status" value="1"/>
</dbReference>
<name>A0A0P1IDI0_9RHOB</name>
<dbReference type="RefSeq" id="WP_058282594.1">
    <property type="nucleotide sequence ID" value="NZ_CYUD01000009.1"/>
</dbReference>